<dbReference type="AlphaFoldDB" id="A0A8I0DQW8"/>
<dbReference type="InterPro" id="IPR027981">
    <property type="entry name" value="DUF4446"/>
</dbReference>
<gene>
    <name evidence="3" type="ORF">H8S09_00990</name>
</gene>
<keyword evidence="2" id="KW-0812">Transmembrane</keyword>
<evidence type="ECO:0000313" key="4">
    <source>
        <dbReference type="Proteomes" id="UP000615234"/>
    </source>
</evidence>
<feature type="coiled-coil region" evidence="1">
    <location>
        <begin position="149"/>
        <end position="176"/>
    </location>
</feature>
<feature type="transmembrane region" description="Helical" evidence="2">
    <location>
        <begin position="14"/>
        <end position="36"/>
    </location>
</feature>
<dbReference type="Pfam" id="PF14584">
    <property type="entry name" value="DUF4446"/>
    <property type="match status" value="1"/>
</dbReference>
<reference evidence="3 4" key="1">
    <citation type="submission" date="2020-08" db="EMBL/GenBank/DDBJ databases">
        <title>Genome public.</title>
        <authorList>
            <person name="Liu C."/>
            <person name="Sun Q."/>
        </authorList>
    </citation>
    <scope>NUCLEOTIDE SEQUENCE [LARGE SCALE GENOMIC DNA]</scope>
    <source>
        <strain evidence="3 4">NSJ-10</strain>
    </source>
</reference>
<dbReference type="EMBL" id="JACOOX010000001">
    <property type="protein sequence ID" value="MBC5661478.1"/>
    <property type="molecule type" value="Genomic_DNA"/>
</dbReference>
<dbReference type="Proteomes" id="UP000615234">
    <property type="component" value="Unassembled WGS sequence"/>
</dbReference>
<keyword evidence="2" id="KW-0472">Membrane</keyword>
<protein>
    <submittedName>
        <fullName evidence="3">DUF4446 family protein</fullName>
    </submittedName>
</protein>
<dbReference type="RefSeq" id="WP_021944275.1">
    <property type="nucleotide sequence ID" value="NZ_JACOOX010000001.1"/>
</dbReference>
<evidence type="ECO:0000256" key="2">
    <source>
        <dbReference type="SAM" id="Phobius"/>
    </source>
</evidence>
<organism evidence="3 4">
    <name type="scientific">Coprococcus hominis</name>
    <name type="common">ex Liu et al. 2022</name>
    <dbReference type="NCBI Taxonomy" id="2763039"/>
    <lineage>
        <taxon>Bacteria</taxon>
        <taxon>Bacillati</taxon>
        <taxon>Bacillota</taxon>
        <taxon>Clostridia</taxon>
        <taxon>Lachnospirales</taxon>
        <taxon>Lachnospiraceae</taxon>
        <taxon>Coprococcus</taxon>
    </lineage>
</organism>
<accession>A0A8I0DQW8</accession>
<keyword evidence="2" id="KW-1133">Transmembrane helix</keyword>
<keyword evidence="4" id="KW-1185">Reference proteome</keyword>
<keyword evidence="1" id="KW-0175">Coiled coil</keyword>
<evidence type="ECO:0000256" key="1">
    <source>
        <dbReference type="SAM" id="Coils"/>
    </source>
</evidence>
<name>A0A8I0DQW8_9FIRM</name>
<evidence type="ECO:0000313" key="3">
    <source>
        <dbReference type="EMBL" id="MBC5661478.1"/>
    </source>
</evidence>
<proteinExistence type="predicted"/>
<sequence>MNSSLLDKIGIDPAIILIILLVLVIVLFGLVFYLMANIKKRNKDIKRLLSGKTAGDMEEIILDRFAEMDAVKNNSKRLTKEHKEIQETLAACISKIGLVKYDAFEGMGGSLSFAVAFLDSRNNGVVLNCMHSREGCFAYAKELIKGESYVALSDEEKEAIERAKTLDEEIADIMEEE</sequence>
<comment type="caution">
    <text evidence="3">The sequence shown here is derived from an EMBL/GenBank/DDBJ whole genome shotgun (WGS) entry which is preliminary data.</text>
</comment>